<keyword evidence="9 11" id="KW-0472">Membrane</keyword>
<dbReference type="Gene3D" id="2.40.170.20">
    <property type="entry name" value="TonB-dependent receptor, beta-barrel domain"/>
    <property type="match status" value="1"/>
</dbReference>
<keyword evidence="6" id="KW-0732">Signal</keyword>
<dbReference type="InterPro" id="IPR037066">
    <property type="entry name" value="Plug_dom_sf"/>
</dbReference>
<evidence type="ECO:0000256" key="2">
    <source>
        <dbReference type="ARBA" id="ARBA00022448"/>
    </source>
</evidence>
<feature type="region of interest" description="Disordered" evidence="12">
    <location>
        <begin position="284"/>
        <end position="311"/>
    </location>
</feature>
<organism evidence="14 15">
    <name type="scientific">OM182 bacterium</name>
    <dbReference type="NCBI Taxonomy" id="2510334"/>
    <lineage>
        <taxon>Bacteria</taxon>
        <taxon>Pseudomonadati</taxon>
        <taxon>Pseudomonadota</taxon>
        <taxon>Gammaproteobacteria</taxon>
        <taxon>OMG group</taxon>
        <taxon>OM182 clade</taxon>
    </lineage>
</organism>
<reference evidence="14 15" key="1">
    <citation type="submission" date="2019-02" db="EMBL/GenBank/DDBJ databases">
        <title>Prokaryotic population dynamics and viral predation in marine succession experiment using metagenomics: the confinement effect.</title>
        <authorList>
            <person name="Haro-Moreno J.M."/>
            <person name="Rodriguez-Valera F."/>
            <person name="Lopez-Perez M."/>
        </authorList>
    </citation>
    <scope>NUCLEOTIDE SEQUENCE [LARGE SCALE GENOMIC DNA]</scope>
    <source>
        <strain evidence="14">MED-G157</strain>
    </source>
</reference>
<protein>
    <submittedName>
        <fullName evidence="14">TonB-dependent receptor</fullName>
    </submittedName>
</protein>
<dbReference type="InterPro" id="IPR036942">
    <property type="entry name" value="Beta-barrel_TonB_sf"/>
</dbReference>
<evidence type="ECO:0000256" key="8">
    <source>
        <dbReference type="ARBA" id="ARBA00023065"/>
    </source>
</evidence>
<dbReference type="SUPFAM" id="SSF56935">
    <property type="entry name" value="Porins"/>
    <property type="match status" value="1"/>
</dbReference>
<evidence type="ECO:0000313" key="14">
    <source>
        <dbReference type="EMBL" id="RZO75988.1"/>
    </source>
</evidence>
<evidence type="ECO:0000256" key="10">
    <source>
        <dbReference type="ARBA" id="ARBA00023237"/>
    </source>
</evidence>
<keyword evidence="14" id="KW-0675">Receptor</keyword>
<dbReference type="Proteomes" id="UP000316199">
    <property type="component" value="Unassembled WGS sequence"/>
</dbReference>
<dbReference type="GO" id="GO:0015344">
    <property type="term" value="F:siderophore uptake transmembrane transporter activity"/>
    <property type="evidence" value="ECO:0007669"/>
    <property type="project" value="TreeGrafter"/>
</dbReference>
<evidence type="ECO:0000256" key="6">
    <source>
        <dbReference type="ARBA" id="ARBA00022729"/>
    </source>
</evidence>
<accession>A0A520S0I9</accession>
<dbReference type="Pfam" id="PF07715">
    <property type="entry name" value="Plug"/>
    <property type="match status" value="1"/>
</dbReference>
<proteinExistence type="inferred from homology"/>
<dbReference type="EMBL" id="SHAG01000020">
    <property type="protein sequence ID" value="RZO75988.1"/>
    <property type="molecule type" value="Genomic_DNA"/>
</dbReference>
<evidence type="ECO:0000256" key="4">
    <source>
        <dbReference type="ARBA" id="ARBA00022496"/>
    </source>
</evidence>
<dbReference type="PANTHER" id="PTHR32552:SF68">
    <property type="entry name" value="FERRICHROME OUTER MEMBRANE TRANSPORTER_PHAGE RECEPTOR"/>
    <property type="match status" value="1"/>
</dbReference>
<evidence type="ECO:0000256" key="5">
    <source>
        <dbReference type="ARBA" id="ARBA00022692"/>
    </source>
</evidence>
<gene>
    <name evidence="14" type="ORF">EVA68_05590</name>
</gene>
<dbReference type="Gene3D" id="2.170.130.10">
    <property type="entry name" value="TonB-dependent receptor, plug domain"/>
    <property type="match status" value="1"/>
</dbReference>
<evidence type="ECO:0000256" key="1">
    <source>
        <dbReference type="ARBA" id="ARBA00004571"/>
    </source>
</evidence>
<keyword evidence="8" id="KW-0406">Ion transport</keyword>
<evidence type="ECO:0000256" key="11">
    <source>
        <dbReference type="PROSITE-ProRule" id="PRU01360"/>
    </source>
</evidence>
<dbReference type="AlphaFoldDB" id="A0A520S0I9"/>
<evidence type="ECO:0000256" key="12">
    <source>
        <dbReference type="SAM" id="MobiDB-lite"/>
    </source>
</evidence>
<keyword evidence="3 11" id="KW-1134">Transmembrane beta strand</keyword>
<keyword evidence="10 11" id="KW-0998">Cell outer membrane</keyword>
<comment type="subcellular location">
    <subcellularLocation>
        <location evidence="1 11">Cell outer membrane</location>
        <topology evidence="1 11">Multi-pass membrane protein</topology>
    </subcellularLocation>
</comment>
<dbReference type="PANTHER" id="PTHR32552">
    <property type="entry name" value="FERRICHROME IRON RECEPTOR-RELATED"/>
    <property type="match status" value="1"/>
</dbReference>
<dbReference type="InterPro" id="IPR012910">
    <property type="entry name" value="Plug_dom"/>
</dbReference>
<comment type="similarity">
    <text evidence="11">Belongs to the TonB-dependent receptor family.</text>
</comment>
<comment type="caution">
    <text evidence="14">The sequence shown here is derived from an EMBL/GenBank/DDBJ whole genome shotgun (WGS) entry which is preliminary data.</text>
</comment>
<evidence type="ECO:0000313" key="15">
    <source>
        <dbReference type="Proteomes" id="UP000316199"/>
    </source>
</evidence>
<keyword evidence="7" id="KW-0408">Iron</keyword>
<keyword evidence="4" id="KW-0410">Iron transport</keyword>
<dbReference type="InterPro" id="IPR039426">
    <property type="entry name" value="TonB-dep_rcpt-like"/>
</dbReference>
<evidence type="ECO:0000259" key="13">
    <source>
        <dbReference type="Pfam" id="PF07715"/>
    </source>
</evidence>
<keyword evidence="5 11" id="KW-0812">Transmembrane</keyword>
<evidence type="ECO:0000256" key="7">
    <source>
        <dbReference type="ARBA" id="ARBA00023004"/>
    </source>
</evidence>
<name>A0A520S0I9_9GAMM</name>
<keyword evidence="2 11" id="KW-0813">Transport</keyword>
<evidence type="ECO:0000256" key="3">
    <source>
        <dbReference type="ARBA" id="ARBA00022452"/>
    </source>
</evidence>
<feature type="domain" description="TonB-dependent receptor plug" evidence="13">
    <location>
        <begin position="67"/>
        <end position="163"/>
    </location>
</feature>
<evidence type="ECO:0000256" key="9">
    <source>
        <dbReference type="ARBA" id="ARBA00023136"/>
    </source>
</evidence>
<dbReference type="GO" id="GO:0009279">
    <property type="term" value="C:cell outer membrane"/>
    <property type="evidence" value="ECO:0007669"/>
    <property type="project" value="UniProtKB-SubCell"/>
</dbReference>
<sequence>MKIKEDAQNNVWQTLRPFVMFLLLAIAWQSFSQDEAIEEVVVTAERDYFSILPNQASDSSYGLIMSLVDTPRSVSEVREDLIQKFALRSVDDLVRLTPGAFTSSFFGIRGAMDIRGEPADNYFRGFRRIANPGAFNTIVRGAKKLEILRGPVSPLYGTGSIGGQLNYIPKSARSEGSKYISGPTGDIGVTLGSYSQRIVFGEFGMPFTIGDSQGGFQLFAEIEDSESFYDFYEPSSELLQVAFDIDVNADTTLEFGLQYQSSDSIQVPGWTRVTQDLIDTGTYITGNPPARNVNGGPDLRPNESGTPSGFAGADINNSFTGVGTFCRTPIGFNLAVYNGREVTCFGGNSTPWLSPLENVGSAKIDHSRTFIDPMDYADTDALTLYFDVTHTFDNSMVWRNQFFYDYMEHTKFQSWGFTALYPDATIFELRSSLSFEYESDAVLADNVVGFSFRREDLDKKHAFYDETFDFRDMIVGATPEDRITNAVLNPFEGVTFNTNADGDNISVASGDPGRNFNEEEVSVADNFGIFFLSNIEIDNFIILLGARYDNFDVEAEEIALTLMKNRWDDGLGFVTDSVDELSYNISMSYRTDSGFVPYVTRASANSLNANQLGGVIASSVPTDEYLAASDLTEIGFKFSGFDDRIYAAFSYFDQEKTERSGQLSTVTQTYSEGYEFELRGIITDELSIIATATQAEVDEVGNIFTVVNGADFAAQNGLVPAQVYGGRISGYRDTFAGPGAKLERGGLPDRILSIYGTWNRELYGGEVNASIGFTAVEETYMDAMQSVLLPSYVVWTGSVGYINDRFSALMQVNNLGDEEYYTSADLFESVVVKPSEGRTVSLTVRYALGD</sequence>
<dbReference type="PROSITE" id="PS52016">
    <property type="entry name" value="TONB_DEPENDENT_REC_3"/>
    <property type="match status" value="1"/>
</dbReference>